<evidence type="ECO:0000313" key="1">
    <source>
        <dbReference type="EMBL" id="SVD19605.1"/>
    </source>
</evidence>
<proteinExistence type="predicted"/>
<protein>
    <submittedName>
        <fullName evidence="1">Uncharacterized protein</fullName>
    </submittedName>
</protein>
<dbReference type="EMBL" id="UINC01135454">
    <property type="protein sequence ID" value="SVD19605.1"/>
    <property type="molecule type" value="Genomic_DNA"/>
</dbReference>
<name>A0A382TCU1_9ZZZZ</name>
<organism evidence="1">
    <name type="scientific">marine metagenome</name>
    <dbReference type="NCBI Taxonomy" id="408172"/>
    <lineage>
        <taxon>unclassified sequences</taxon>
        <taxon>metagenomes</taxon>
        <taxon>ecological metagenomes</taxon>
    </lineage>
</organism>
<accession>A0A382TCU1</accession>
<sequence>MPPVYLNHLLIFVDSVTYRAISESDFLMQELAPAEERTTVDEQNNASWTGCYYYGVRTYFEFMDPDATTWKPVDGIAFGVDEPEAAAVIRDRLARILQTDVRRYPRTRRYEGRDISWFDMIEHDRPDDAQMISWLMAYDPEFLRRWEPHLPPALGGVRREDILQRYRSRVENGDSRNWYFKDITNVSVVLPENDGARLRKELAAFGYIVSGDGNTYTAAGPDISITVNPGDLSHTGIRTFTVSLNHEKKGNREYSFGPQCSLTFGDDLTATWTLQ</sequence>
<dbReference type="Pfam" id="PF19147">
    <property type="entry name" value="DUF5829"/>
    <property type="match status" value="1"/>
</dbReference>
<dbReference type="AlphaFoldDB" id="A0A382TCU1"/>
<reference evidence="1" key="1">
    <citation type="submission" date="2018-05" db="EMBL/GenBank/DDBJ databases">
        <authorList>
            <person name="Lanie J.A."/>
            <person name="Ng W.-L."/>
            <person name="Kazmierczak K.M."/>
            <person name="Andrzejewski T.M."/>
            <person name="Davidsen T.M."/>
            <person name="Wayne K.J."/>
            <person name="Tettelin H."/>
            <person name="Glass J.I."/>
            <person name="Rusch D."/>
            <person name="Podicherti R."/>
            <person name="Tsui H.-C.T."/>
            <person name="Winkler M.E."/>
        </authorList>
    </citation>
    <scope>NUCLEOTIDE SEQUENCE</scope>
</reference>
<dbReference type="InterPro" id="IPR043869">
    <property type="entry name" value="DUF5829"/>
</dbReference>
<gene>
    <name evidence="1" type="ORF">METZ01_LOCUS372459</name>
</gene>